<feature type="non-terminal residue" evidence="1">
    <location>
        <position position="1"/>
    </location>
</feature>
<gene>
    <name evidence="1" type="ORF">Tci_837124</name>
</gene>
<dbReference type="AlphaFoldDB" id="A0A699QLK7"/>
<protein>
    <submittedName>
        <fullName evidence="1">Uncharacterized protein</fullName>
    </submittedName>
</protein>
<comment type="caution">
    <text evidence="1">The sequence shown here is derived from an EMBL/GenBank/DDBJ whole genome shotgun (WGS) entry which is preliminary data.</text>
</comment>
<accession>A0A699QLK7</accession>
<organism evidence="1">
    <name type="scientific">Tanacetum cinerariifolium</name>
    <name type="common">Dalmatian daisy</name>
    <name type="synonym">Chrysanthemum cinerariifolium</name>
    <dbReference type="NCBI Taxonomy" id="118510"/>
    <lineage>
        <taxon>Eukaryota</taxon>
        <taxon>Viridiplantae</taxon>
        <taxon>Streptophyta</taxon>
        <taxon>Embryophyta</taxon>
        <taxon>Tracheophyta</taxon>
        <taxon>Spermatophyta</taxon>
        <taxon>Magnoliopsida</taxon>
        <taxon>eudicotyledons</taxon>
        <taxon>Gunneridae</taxon>
        <taxon>Pentapetalae</taxon>
        <taxon>asterids</taxon>
        <taxon>campanulids</taxon>
        <taxon>Asterales</taxon>
        <taxon>Asteraceae</taxon>
        <taxon>Asteroideae</taxon>
        <taxon>Anthemideae</taxon>
        <taxon>Anthemidinae</taxon>
        <taxon>Tanacetum</taxon>
    </lineage>
</organism>
<sequence>GADLSWGRWEKVVGLMGEWWEVAGVRGSRVEVFGGKTG</sequence>
<proteinExistence type="predicted"/>
<evidence type="ECO:0000313" key="1">
    <source>
        <dbReference type="EMBL" id="GFC65154.1"/>
    </source>
</evidence>
<dbReference type="EMBL" id="BKCJ011005366">
    <property type="protein sequence ID" value="GFC65154.1"/>
    <property type="molecule type" value="Genomic_DNA"/>
</dbReference>
<name>A0A699QLK7_TANCI</name>
<reference evidence="1" key="1">
    <citation type="journal article" date="2019" name="Sci. Rep.">
        <title>Draft genome of Tanacetum cinerariifolium, the natural source of mosquito coil.</title>
        <authorList>
            <person name="Yamashiro T."/>
            <person name="Shiraishi A."/>
            <person name="Satake H."/>
            <person name="Nakayama K."/>
        </authorList>
    </citation>
    <scope>NUCLEOTIDE SEQUENCE</scope>
</reference>